<evidence type="ECO:0000313" key="4">
    <source>
        <dbReference type="Proteomes" id="UP000321635"/>
    </source>
</evidence>
<dbReference type="STRING" id="1120919.GCA_000429165_01964"/>
<evidence type="ECO:0000259" key="2">
    <source>
        <dbReference type="PROSITE" id="PS50110"/>
    </source>
</evidence>
<dbReference type="InterPro" id="IPR011006">
    <property type="entry name" value="CheY-like_superfamily"/>
</dbReference>
<feature type="domain" description="Response regulatory" evidence="2">
    <location>
        <begin position="8"/>
        <end position="125"/>
    </location>
</feature>
<dbReference type="Gene3D" id="3.40.50.2300">
    <property type="match status" value="1"/>
</dbReference>
<evidence type="ECO:0000313" key="3">
    <source>
        <dbReference type="EMBL" id="GEN59420.1"/>
    </source>
</evidence>
<gene>
    <name evidence="3" type="ORF">ANI02nite_13040</name>
</gene>
<name>A0A511X8Z3_9PROT</name>
<comment type="caution">
    <text evidence="3">The sequence shown here is derived from an EMBL/GenBank/DDBJ whole genome shotgun (WGS) entry which is preliminary data.</text>
</comment>
<dbReference type="PANTHER" id="PTHR43228">
    <property type="entry name" value="TWO-COMPONENT RESPONSE REGULATOR"/>
    <property type="match status" value="1"/>
</dbReference>
<dbReference type="InterPro" id="IPR001789">
    <property type="entry name" value="Sig_transdc_resp-reg_receiver"/>
</dbReference>
<organism evidence="3 4">
    <name type="scientific">Acetobacter nitrogenifigens DSM 23921 = NBRC 105050</name>
    <dbReference type="NCBI Taxonomy" id="1120919"/>
    <lineage>
        <taxon>Bacteria</taxon>
        <taxon>Pseudomonadati</taxon>
        <taxon>Pseudomonadota</taxon>
        <taxon>Alphaproteobacteria</taxon>
        <taxon>Acetobacterales</taxon>
        <taxon>Acetobacteraceae</taxon>
        <taxon>Acetobacter</taxon>
    </lineage>
</organism>
<dbReference type="PANTHER" id="PTHR43228:SF1">
    <property type="entry name" value="TWO-COMPONENT RESPONSE REGULATOR ARR22"/>
    <property type="match status" value="1"/>
</dbReference>
<dbReference type="AlphaFoldDB" id="A0A511X8Z3"/>
<dbReference type="OrthoDB" id="9800897at2"/>
<keyword evidence="4" id="KW-1185">Reference proteome</keyword>
<accession>A0A511X8Z3</accession>
<keyword evidence="1" id="KW-0597">Phosphoprotein</keyword>
<reference evidence="3 4" key="1">
    <citation type="submission" date="2019-07" db="EMBL/GenBank/DDBJ databases">
        <title>Whole genome shotgun sequence of Acetobacter nitrogenifigens NBRC 105050.</title>
        <authorList>
            <person name="Hosoyama A."/>
            <person name="Uohara A."/>
            <person name="Ohji S."/>
            <person name="Ichikawa N."/>
        </authorList>
    </citation>
    <scope>NUCLEOTIDE SEQUENCE [LARGE SCALE GENOMIC DNA]</scope>
    <source>
        <strain evidence="3 4">NBRC 105050</strain>
    </source>
</reference>
<dbReference type="Pfam" id="PF00072">
    <property type="entry name" value="Response_reg"/>
    <property type="match status" value="1"/>
</dbReference>
<dbReference type="InterPro" id="IPR052048">
    <property type="entry name" value="ST_Response_Regulator"/>
</dbReference>
<dbReference type="Proteomes" id="UP000321635">
    <property type="component" value="Unassembled WGS sequence"/>
</dbReference>
<dbReference type="RefSeq" id="WP_026397914.1">
    <property type="nucleotide sequence ID" value="NZ_AUBI01000006.1"/>
</dbReference>
<dbReference type="SUPFAM" id="SSF52172">
    <property type="entry name" value="CheY-like"/>
    <property type="match status" value="1"/>
</dbReference>
<dbReference type="PROSITE" id="PS50110">
    <property type="entry name" value="RESPONSE_REGULATORY"/>
    <property type="match status" value="1"/>
</dbReference>
<dbReference type="EMBL" id="BJYF01000006">
    <property type="protein sequence ID" value="GEN59420.1"/>
    <property type="molecule type" value="Genomic_DNA"/>
</dbReference>
<evidence type="ECO:0000256" key="1">
    <source>
        <dbReference type="PROSITE-ProRule" id="PRU00169"/>
    </source>
</evidence>
<feature type="modified residue" description="4-aspartylphosphate" evidence="1">
    <location>
        <position position="58"/>
    </location>
</feature>
<sequence length="130" mass="14219">MPAASAIRVLIVDDQTSIRTLLRNSLAQLGVFQVSERRNGKEALDFFSENQAHLIISDFNMPEMNGLDLLKNIRATPKTAKIAFIILTGEASKDLVQEAIKHGVNNLLAKPYTVGKLKTAIEAVFGVITV</sequence>
<dbReference type="GO" id="GO:0000160">
    <property type="term" value="P:phosphorelay signal transduction system"/>
    <property type="evidence" value="ECO:0007669"/>
    <property type="project" value="InterPro"/>
</dbReference>
<dbReference type="SMART" id="SM00448">
    <property type="entry name" value="REC"/>
    <property type="match status" value="1"/>
</dbReference>
<proteinExistence type="predicted"/>
<protein>
    <submittedName>
        <fullName evidence="3">Response regulator</fullName>
    </submittedName>
</protein>